<dbReference type="AlphaFoldDB" id="A0A2J6QJ55"/>
<evidence type="ECO:0000313" key="2">
    <source>
        <dbReference type="Proteomes" id="UP000235672"/>
    </source>
</evidence>
<gene>
    <name evidence="1" type="ORF">NA56DRAFT_698442</name>
</gene>
<evidence type="ECO:0000313" key="1">
    <source>
        <dbReference type="EMBL" id="PMD26274.1"/>
    </source>
</evidence>
<proteinExistence type="predicted"/>
<dbReference type="EMBL" id="KZ613468">
    <property type="protein sequence ID" value="PMD26274.1"/>
    <property type="molecule type" value="Genomic_DNA"/>
</dbReference>
<keyword evidence="2" id="KW-1185">Reference proteome</keyword>
<reference evidence="1 2" key="1">
    <citation type="submission" date="2016-05" db="EMBL/GenBank/DDBJ databases">
        <title>A degradative enzymes factory behind the ericoid mycorrhizal symbiosis.</title>
        <authorList>
            <consortium name="DOE Joint Genome Institute"/>
            <person name="Martino E."/>
            <person name="Morin E."/>
            <person name="Grelet G."/>
            <person name="Kuo A."/>
            <person name="Kohler A."/>
            <person name="Daghino S."/>
            <person name="Barry K."/>
            <person name="Choi C."/>
            <person name="Cichocki N."/>
            <person name="Clum A."/>
            <person name="Copeland A."/>
            <person name="Hainaut M."/>
            <person name="Haridas S."/>
            <person name="Labutti K."/>
            <person name="Lindquist E."/>
            <person name="Lipzen A."/>
            <person name="Khouja H.-R."/>
            <person name="Murat C."/>
            <person name="Ohm R."/>
            <person name="Olson A."/>
            <person name="Spatafora J."/>
            <person name="Veneault-Fourrey C."/>
            <person name="Henrissat B."/>
            <person name="Grigoriev I."/>
            <person name="Martin F."/>
            <person name="Perotto S."/>
        </authorList>
    </citation>
    <scope>NUCLEOTIDE SEQUENCE [LARGE SCALE GENOMIC DNA]</scope>
    <source>
        <strain evidence="1 2">UAMH 7357</strain>
    </source>
</reference>
<name>A0A2J6QJ55_9HELO</name>
<dbReference type="Proteomes" id="UP000235672">
    <property type="component" value="Unassembled WGS sequence"/>
</dbReference>
<accession>A0A2J6QJ55</accession>
<organism evidence="1 2">
    <name type="scientific">Hyaloscypha hepaticicola</name>
    <dbReference type="NCBI Taxonomy" id="2082293"/>
    <lineage>
        <taxon>Eukaryota</taxon>
        <taxon>Fungi</taxon>
        <taxon>Dikarya</taxon>
        <taxon>Ascomycota</taxon>
        <taxon>Pezizomycotina</taxon>
        <taxon>Leotiomycetes</taxon>
        <taxon>Helotiales</taxon>
        <taxon>Hyaloscyphaceae</taxon>
        <taxon>Hyaloscypha</taxon>
    </lineage>
</organism>
<protein>
    <submittedName>
        <fullName evidence="1">Uncharacterized protein</fullName>
    </submittedName>
</protein>
<sequence>MILIHPRAANSAGSLHFAAVLLSITKGREGKRGLLWNHERRGQLGKVYKRGMQLVSKYRRQELTDHELKRNKQALTKAKAAEV</sequence>